<proteinExistence type="predicted"/>
<sequence length="381" mass="43255">MATAARAAAPPLHCGLPDEILIWEILVRLPPKPLLRCRAVCRTWHHATSARDFLLAHHGYQLSLSIVSSFEHDGPRYHSNNILTFDHQAAGAQLQPVVRLHHSIGVEASCDGLLILSQHMAGSGTYSFSVCNPVTRQHASLQALSNFNILRMYQHRPTGKYRLLLHGPLAKGKIGCYVCALGSNQPPRFIGGPKIASALRFKTAARVRDSLHWYPVHHRSESKLVLVFDTTIEMFRRMHAPACSSCSHHHRDILEMDDTIGIYSYNFAMKTVDIWVLQNYESEVWNYKYLVELPAAQIGKRFGRWEDYWNVNVVSVDGDVFLLLNFGDWLLYVDTDGKLVDSFHRDGQHLYAWKHRLKQTLVSHTFFAALEGHAVNDLPFT</sequence>
<dbReference type="InterPro" id="IPR006527">
    <property type="entry name" value="F-box-assoc_dom_typ1"/>
</dbReference>
<dbReference type="CDD" id="cd22157">
    <property type="entry name" value="F-box_AtFBW1-like"/>
    <property type="match status" value="1"/>
</dbReference>
<dbReference type="Pfam" id="PF07734">
    <property type="entry name" value="FBA_1"/>
    <property type="match status" value="1"/>
</dbReference>
<dbReference type="InterPro" id="IPR017451">
    <property type="entry name" value="F-box-assoc_interact_dom"/>
</dbReference>
<dbReference type="AlphaFoldDB" id="N1QX00"/>
<dbReference type="PANTHER" id="PTHR31672:SF2">
    <property type="entry name" value="F-BOX DOMAIN-CONTAINING PROTEIN"/>
    <property type="match status" value="1"/>
</dbReference>
<name>N1QX00_AEGTA</name>
<organism evidence="1">
    <name type="scientific">Aegilops tauschii</name>
    <name type="common">Tausch's goatgrass</name>
    <name type="synonym">Aegilops squarrosa</name>
    <dbReference type="NCBI Taxonomy" id="37682"/>
    <lineage>
        <taxon>Eukaryota</taxon>
        <taxon>Viridiplantae</taxon>
        <taxon>Streptophyta</taxon>
        <taxon>Embryophyta</taxon>
        <taxon>Tracheophyta</taxon>
        <taxon>Spermatophyta</taxon>
        <taxon>Magnoliopsida</taxon>
        <taxon>Liliopsida</taxon>
        <taxon>Poales</taxon>
        <taxon>Poaceae</taxon>
        <taxon>BOP clade</taxon>
        <taxon>Pooideae</taxon>
        <taxon>Triticodae</taxon>
        <taxon>Triticeae</taxon>
        <taxon>Triticinae</taxon>
        <taxon>Aegilops</taxon>
    </lineage>
</organism>
<reference evidence="1" key="1">
    <citation type="submission" date="2015-06" db="UniProtKB">
        <authorList>
            <consortium name="EnsemblPlants"/>
        </authorList>
    </citation>
    <scope>IDENTIFICATION</scope>
</reference>
<dbReference type="InterPro" id="IPR050796">
    <property type="entry name" value="SCF_F-box_component"/>
</dbReference>
<dbReference type="Gene3D" id="1.20.1280.50">
    <property type="match status" value="1"/>
</dbReference>
<protein>
    <submittedName>
        <fullName evidence="1">Uncharacterized protein</fullName>
    </submittedName>
</protein>
<dbReference type="NCBIfam" id="TIGR01640">
    <property type="entry name" value="F_box_assoc_1"/>
    <property type="match status" value="1"/>
</dbReference>
<dbReference type="SMART" id="SM00256">
    <property type="entry name" value="FBOX"/>
    <property type="match status" value="1"/>
</dbReference>
<dbReference type="PANTHER" id="PTHR31672">
    <property type="entry name" value="BNACNNG10540D PROTEIN"/>
    <property type="match status" value="1"/>
</dbReference>
<dbReference type="Pfam" id="PF12937">
    <property type="entry name" value="F-box-like"/>
    <property type="match status" value="1"/>
</dbReference>
<accession>N1QX00</accession>
<dbReference type="SUPFAM" id="SSF81383">
    <property type="entry name" value="F-box domain"/>
    <property type="match status" value="1"/>
</dbReference>
<dbReference type="InterPro" id="IPR001810">
    <property type="entry name" value="F-box_dom"/>
</dbReference>
<dbReference type="InterPro" id="IPR036047">
    <property type="entry name" value="F-box-like_dom_sf"/>
</dbReference>
<dbReference type="EnsemblPlants" id="EMT14499">
    <property type="protein sequence ID" value="EMT14499"/>
    <property type="gene ID" value="F775_11441"/>
</dbReference>
<evidence type="ECO:0000313" key="1">
    <source>
        <dbReference type="EnsemblPlants" id="EMT14499"/>
    </source>
</evidence>